<dbReference type="InterPro" id="IPR001965">
    <property type="entry name" value="Znf_PHD"/>
</dbReference>
<feature type="compositionally biased region" description="Polar residues" evidence="7">
    <location>
        <begin position="45"/>
        <end position="55"/>
    </location>
</feature>
<evidence type="ECO:0000256" key="3">
    <source>
        <dbReference type="ARBA" id="ARBA00022771"/>
    </source>
</evidence>
<dbReference type="GO" id="GO:0005634">
    <property type="term" value="C:nucleus"/>
    <property type="evidence" value="ECO:0007669"/>
    <property type="project" value="UniProtKB-SubCell"/>
</dbReference>
<feature type="region of interest" description="Disordered" evidence="7">
    <location>
        <begin position="82"/>
        <end position="169"/>
    </location>
</feature>
<evidence type="ECO:0000313" key="10">
    <source>
        <dbReference type="Proteomes" id="UP000286134"/>
    </source>
</evidence>
<evidence type="ECO:0000313" key="9">
    <source>
        <dbReference type="EMBL" id="RKF62268.1"/>
    </source>
</evidence>
<dbReference type="InterPro" id="IPR013083">
    <property type="entry name" value="Znf_RING/FYVE/PHD"/>
</dbReference>
<dbReference type="GO" id="GO:0003677">
    <property type="term" value="F:DNA binding"/>
    <property type="evidence" value="ECO:0007669"/>
    <property type="project" value="TreeGrafter"/>
</dbReference>
<keyword evidence="10" id="KW-1185">Reference proteome</keyword>
<proteinExistence type="predicted"/>
<keyword evidence="5" id="KW-0539">Nucleus</keyword>
<feature type="region of interest" description="Disordered" evidence="7">
    <location>
        <begin position="1"/>
        <end position="30"/>
    </location>
</feature>
<protein>
    <submittedName>
        <fullName evidence="9">Putative phd domain containing protein</fullName>
    </submittedName>
</protein>
<dbReference type="Pfam" id="PF00628">
    <property type="entry name" value="PHD"/>
    <property type="match status" value="1"/>
</dbReference>
<dbReference type="InterPro" id="IPR019787">
    <property type="entry name" value="Znf_PHD-finger"/>
</dbReference>
<evidence type="ECO:0000259" key="8">
    <source>
        <dbReference type="PROSITE" id="PS50016"/>
    </source>
</evidence>
<dbReference type="PROSITE" id="PS50016">
    <property type="entry name" value="ZF_PHD_2"/>
    <property type="match status" value="1"/>
</dbReference>
<dbReference type="GO" id="GO:0045814">
    <property type="term" value="P:negative regulation of gene expression, epigenetic"/>
    <property type="evidence" value="ECO:0007669"/>
    <property type="project" value="TreeGrafter"/>
</dbReference>
<dbReference type="OrthoDB" id="5863171at2759"/>
<feature type="region of interest" description="Disordered" evidence="7">
    <location>
        <begin position="346"/>
        <end position="416"/>
    </location>
</feature>
<accession>A0A420HXU7</accession>
<dbReference type="PROSITE" id="PS01359">
    <property type="entry name" value="ZF_PHD_1"/>
    <property type="match status" value="1"/>
</dbReference>
<dbReference type="InterPro" id="IPR019786">
    <property type="entry name" value="Zinc_finger_PHD-type_CS"/>
</dbReference>
<reference evidence="9 10" key="1">
    <citation type="journal article" date="2018" name="BMC Genomics">
        <title>Comparative genome analyses reveal sequence features reflecting distinct modes of host-adaptation between dicot and monocot powdery mildew.</title>
        <authorList>
            <person name="Wu Y."/>
            <person name="Ma X."/>
            <person name="Pan Z."/>
            <person name="Kale S.D."/>
            <person name="Song Y."/>
            <person name="King H."/>
            <person name="Zhang Q."/>
            <person name="Presley C."/>
            <person name="Deng X."/>
            <person name="Wei C.I."/>
            <person name="Xiao S."/>
        </authorList>
    </citation>
    <scope>NUCLEOTIDE SEQUENCE [LARGE SCALE GENOMIC DNA]</scope>
    <source>
        <strain evidence="9">UMSG2</strain>
    </source>
</reference>
<evidence type="ECO:0000256" key="6">
    <source>
        <dbReference type="PROSITE-ProRule" id="PRU00146"/>
    </source>
</evidence>
<dbReference type="AlphaFoldDB" id="A0A420HXU7"/>
<keyword evidence="2" id="KW-0479">Metal-binding</keyword>
<organism evidence="9 10">
    <name type="scientific">Erysiphe neolycopersici</name>
    <dbReference type="NCBI Taxonomy" id="212602"/>
    <lineage>
        <taxon>Eukaryota</taxon>
        <taxon>Fungi</taxon>
        <taxon>Dikarya</taxon>
        <taxon>Ascomycota</taxon>
        <taxon>Pezizomycotina</taxon>
        <taxon>Leotiomycetes</taxon>
        <taxon>Erysiphales</taxon>
        <taxon>Erysiphaceae</taxon>
        <taxon>Erysiphe</taxon>
    </lineage>
</organism>
<feature type="domain" description="PHD-type" evidence="8">
    <location>
        <begin position="210"/>
        <end position="266"/>
    </location>
</feature>
<dbReference type="GO" id="GO:0003682">
    <property type="term" value="F:chromatin binding"/>
    <property type="evidence" value="ECO:0007669"/>
    <property type="project" value="TreeGrafter"/>
</dbReference>
<name>A0A420HXU7_9PEZI</name>
<feature type="compositionally biased region" description="Basic residues" evidence="7">
    <location>
        <begin position="129"/>
        <end position="141"/>
    </location>
</feature>
<feature type="compositionally biased region" description="Polar residues" evidence="7">
    <location>
        <begin position="368"/>
        <end position="388"/>
    </location>
</feature>
<dbReference type="PANTHER" id="PTHR12628">
    <property type="entry name" value="POLYCOMB-LIKE TRANSCRIPTION FACTOR"/>
    <property type="match status" value="1"/>
</dbReference>
<sequence length="477" mass="52628">MSSKSQVQNLERNDDKSSIATDSSPKYTPQFSATTQMILERIHSRNSSSLTSMSIPGTVVPPPGYEDMRRSVLQTMRTSMNMQIPATPARDKKTKPKYTRSTSGSGLSISPTGVSTNNVGKGKTTIRNPRSKTSSKRKRIKDKSEDSDEESNDNILQLGGDSDLDDSDTVTKLPKITQSGRHIVKPTQFVPATYENYSRRRTPSRKAQEQALCKRCGRGHSPQNNMIVFCDGCNLPWHQNCHKPVIPDDAVLVESALWFCSECSQKKGINSDNEAIPKGMSWARRSIEEKKAYLNAQTHSQLVALLLQATYLHPDIPLFPWPETSKNQSQPQKTYSFCPYTPPVVGSLSRSEGNPSAPINSIKKKQSLPPTQATIPNLPASSTPSIVFTQERAVSRESTPASPPYPKPGHGLMAKLGPDNEDIDWLVDTDDYNAFSHSVVENYGRHNSNASGVPTVETGNENIPHMYRDANGVRVGE</sequence>
<evidence type="ECO:0000256" key="5">
    <source>
        <dbReference type="ARBA" id="ARBA00023242"/>
    </source>
</evidence>
<dbReference type="EMBL" id="MCFK01003481">
    <property type="protein sequence ID" value="RKF62268.1"/>
    <property type="molecule type" value="Genomic_DNA"/>
</dbReference>
<dbReference type="SUPFAM" id="SSF57903">
    <property type="entry name" value="FYVE/PHD zinc finger"/>
    <property type="match status" value="1"/>
</dbReference>
<evidence type="ECO:0000256" key="2">
    <source>
        <dbReference type="ARBA" id="ARBA00022723"/>
    </source>
</evidence>
<keyword evidence="3 6" id="KW-0863">Zinc-finger</keyword>
<evidence type="ECO:0000256" key="4">
    <source>
        <dbReference type="ARBA" id="ARBA00022833"/>
    </source>
</evidence>
<evidence type="ECO:0000256" key="1">
    <source>
        <dbReference type="ARBA" id="ARBA00004123"/>
    </source>
</evidence>
<dbReference type="GO" id="GO:0008270">
    <property type="term" value="F:zinc ion binding"/>
    <property type="evidence" value="ECO:0007669"/>
    <property type="project" value="UniProtKB-KW"/>
</dbReference>
<keyword evidence="4" id="KW-0862">Zinc</keyword>
<feature type="compositionally biased region" description="Polar residues" evidence="7">
    <location>
        <begin position="99"/>
        <end position="119"/>
    </location>
</feature>
<evidence type="ECO:0000256" key="7">
    <source>
        <dbReference type="SAM" id="MobiDB-lite"/>
    </source>
</evidence>
<feature type="region of interest" description="Disordered" evidence="7">
    <location>
        <begin position="45"/>
        <end position="65"/>
    </location>
</feature>
<gene>
    <name evidence="9" type="ORF">OnM2_034054</name>
</gene>
<dbReference type="SMART" id="SM00249">
    <property type="entry name" value="PHD"/>
    <property type="match status" value="1"/>
</dbReference>
<feature type="compositionally biased region" description="Polar residues" evidence="7">
    <location>
        <begin position="348"/>
        <end position="359"/>
    </location>
</feature>
<dbReference type="PANTHER" id="PTHR12628:SF10">
    <property type="entry name" value="HOMEOBOX DOMAIN-CONTAINING PROTEIN"/>
    <property type="match status" value="1"/>
</dbReference>
<dbReference type="CDD" id="cd15502">
    <property type="entry name" value="PHD_Phf1p_Phf2p_like"/>
    <property type="match status" value="1"/>
</dbReference>
<dbReference type="Proteomes" id="UP000286134">
    <property type="component" value="Unassembled WGS sequence"/>
</dbReference>
<comment type="subcellular location">
    <subcellularLocation>
        <location evidence="1">Nucleus</location>
    </subcellularLocation>
</comment>
<feature type="compositionally biased region" description="Polar residues" evidence="7">
    <location>
        <begin position="1"/>
        <end position="10"/>
    </location>
</feature>
<comment type="caution">
    <text evidence="9">The sequence shown here is derived from an EMBL/GenBank/DDBJ whole genome shotgun (WGS) entry which is preliminary data.</text>
</comment>
<feature type="compositionally biased region" description="Polar residues" evidence="7">
    <location>
        <begin position="18"/>
        <end position="30"/>
    </location>
</feature>
<dbReference type="STRING" id="212602.A0A420HXU7"/>
<dbReference type="Gene3D" id="3.30.40.10">
    <property type="entry name" value="Zinc/RING finger domain, C3HC4 (zinc finger)"/>
    <property type="match status" value="1"/>
</dbReference>
<dbReference type="InterPro" id="IPR011011">
    <property type="entry name" value="Znf_FYVE_PHD"/>
</dbReference>